<proteinExistence type="inferred from homology"/>
<dbReference type="EMBL" id="JAAAML010000003">
    <property type="protein sequence ID" value="MCO6409775.1"/>
    <property type="molecule type" value="Genomic_DNA"/>
</dbReference>
<dbReference type="PANTHER" id="PTHR30118">
    <property type="entry name" value="HTH-TYPE TRANSCRIPTIONAL REGULATOR LEUO-RELATED"/>
    <property type="match status" value="1"/>
</dbReference>
<dbReference type="CDD" id="cd08417">
    <property type="entry name" value="PBP2_Nitroaromatics_like"/>
    <property type="match status" value="1"/>
</dbReference>
<evidence type="ECO:0000256" key="1">
    <source>
        <dbReference type="ARBA" id="ARBA00009437"/>
    </source>
</evidence>
<dbReference type="PANTHER" id="PTHR30118:SF6">
    <property type="entry name" value="HTH-TYPE TRANSCRIPTIONAL REGULATOR LEUO"/>
    <property type="match status" value="1"/>
</dbReference>
<keyword evidence="3" id="KW-0678">Repressor</keyword>
<name>A0ABT1CW59_9HYPH</name>
<dbReference type="SUPFAM" id="SSF46785">
    <property type="entry name" value="Winged helix' DNA-binding domain"/>
    <property type="match status" value="1"/>
</dbReference>
<dbReference type="InterPro" id="IPR011991">
    <property type="entry name" value="ArsR-like_HTH"/>
</dbReference>
<keyword evidence="2" id="KW-0536">Nodulation</keyword>
<dbReference type="InterPro" id="IPR000847">
    <property type="entry name" value="LysR_HTH_N"/>
</dbReference>
<dbReference type="RefSeq" id="WP_252916581.1">
    <property type="nucleotide sequence ID" value="NZ_JAAAML010000003.1"/>
</dbReference>
<feature type="domain" description="HTH lysR-type" evidence="7">
    <location>
        <begin position="9"/>
        <end position="66"/>
    </location>
</feature>
<keyword evidence="4" id="KW-0805">Transcription regulation</keyword>
<evidence type="ECO:0000313" key="9">
    <source>
        <dbReference type="Proteomes" id="UP001320715"/>
    </source>
</evidence>
<accession>A0ABT1CW59</accession>
<dbReference type="SUPFAM" id="SSF53850">
    <property type="entry name" value="Periplasmic binding protein-like II"/>
    <property type="match status" value="1"/>
</dbReference>
<keyword evidence="9" id="KW-1185">Reference proteome</keyword>
<organism evidence="8 9">
    <name type="scientific">Hoeflea alexandrii</name>
    <dbReference type="NCBI Taxonomy" id="288436"/>
    <lineage>
        <taxon>Bacteria</taxon>
        <taxon>Pseudomonadati</taxon>
        <taxon>Pseudomonadota</taxon>
        <taxon>Alphaproteobacteria</taxon>
        <taxon>Hyphomicrobiales</taxon>
        <taxon>Rhizobiaceae</taxon>
        <taxon>Hoeflea</taxon>
    </lineage>
</organism>
<dbReference type="Proteomes" id="UP001320715">
    <property type="component" value="Unassembled WGS sequence"/>
</dbReference>
<dbReference type="PROSITE" id="PS50931">
    <property type="entry name" value="HTH_LYSR"/>
    <property type="match status" value="1"/>
</dbReference>
<dbReference type="InterPro" id="IPR050389">
    <property type="entry name" value="LysR-type_TF"/>
</dbReference>
<dbReference type="InterPro" id="IPR005119">
    <property type="entry name" value="LysR_subst-bd"/>
</dbReference>
<dbReference type="InterPro" id="IPR037402">
    <property type="entry name" value="YidZ_PBP2"/>
</dbReference>
<dbReference type="Pfam" id="PF00126">
    <property type="entry name" value="HTH_1"/>
    <property type="match status" value="1"/>
</dbReference>
<evidence type="ECO:0000256" key="3">
    <source>
        <dbReference type="ARBA" id="ARBA00022491"/>
    </source>
</evidence>
<protein>
    <submittedName>
        <fullName evidence="8">LysR family transcriptional regulator</fullName>
    </submittedName>
</protein>
<gene>
    <name evidence="8" type="ORF">GTW23_16450</name>
</gene>
<evidence type="ECO:0000256" key="2">
    <source>
        <dbReference type="ARBA" id="ARBA00022458"/>
    </source>
</evidence>
<evidence type="ECO:0000256" key="6">
    <source>
        <dbReference type="ARBA" id="ARBA00023163"/>
    </source>
</evidence>
<keyword evidence="6" id="KW-0804">Transcription</keyword>
<keyword evidence="5" id="KW-0238">DNA-binding</keyword>
<comment type="similarity">
    <text evidence="1">Belongs to the LysR transcriptional regulatory family.</text>
</comment>
<comment type="caution">
    <text evidence="8">The sequence shown here is derived from an EMBL/GenBank/DDBJ whole genome shotgun (WGS) entry which is preliminary data.</text>
</comment>
<evidence type="ECO:0000259" key="7">
    <source>
        <dbReference type="PROSITE" id="PS50931"/>
    </source>
</evidence>
<dbReference type="CDD" id="cd00090">
    <property type="entry name" value="HTH_ARSR"/>
    <property type="match status" value="1"/>
</dbReference>
<dbReference type="InterPro" id="IPR036388">
    <property type="entry name" value="WH-like_DNA-bd_sf"/>
</dbReference>
<dbReference type="InterPro" id="IPR036390">
    <property type="entry name" value="WH_DNA-bd_sf"/>
</dbReference>
<dbReference type="Pfam" id="PF03466">
    <property type="entry name" value="LysR_substrate"/>
    <property type="match status" value="1"/>
</dbReference>
<sequence length="312" mass="34481">MKQPTLLAMDFAALRTLRLLYENRSFTETAEVLGVNQSAVSYTIEKLRRAFSDPLFFRQGGRVVPTERCGIIVTSAMRMLDEIETLATPVSFDPGAAEQTVTIACNYYERQIILPGVVKALRERAPGIRITALNSTTQGIQLLKMSDADLLMGPLQADGHEFYSRTLLSERYVCVMDRDNPLADQPLALEQYVSAPHATVTYGGTWRSRYLLQLDTLGQKLNTVLEVPSPAGLEKVIAGTDLIATVPGRVAETYSDAVRIVQSPCPAPFEVFLVWTTRTHKSAMHDWLRKLILECVAGQPEPEPAHTVSADG</sequence>
<evidence type="ECO:0000256" key="5">
    <source>
        <dbReference type="ARBA" id="ARBA00023125"/>
    </source>
</evidence>
<dbReference type="Gene3D" id="3.40.190.10">
    <property type="entry name" value="Periplasmic binding protein-like II"/>
    <property type="match status" value="2"/>
</dbReference>
<evidence type="ECO:0000256" key="4">
    <source>
        <dbReference type="ARBA" id="ARBA00023015"/>
    </source>
</evidence>
<evidence type="ECO:0000313" key="8">
    <source>
        <dbReference type="EMBL" id="MCO6409775.1"/>
    </source>
</evidence>
<dbReference type="Gene3D" id="1.10.10.10">
    <property type="entry name" value="Winged helix-like DNA-binding domain superfamily/Winged helix DNA-binding domain"/>
    <property type="match status" value="1"/>
</dbReference>
<reference evidence="8 9" key="1">
    <citation type="submission" date="2020-01" db="EMBL/GenBank/DDBJ databases">
        <title>Genomes of bacteria type strains.</title>
        <authorList>
            <person name="Chen J."/>
            <person name="Zhu S."/>
            <person name="Yang J."/>
        </authorList>
    </citation>
    <scope>NUCLEOTIDE SEQUENCE [LARGE SCALE GENOMIC DNA]</scope>
    <source>
        <strain evidence="8 9">DSM 16655</strain>
    </source>
</reference>